<keyword evidence="2" id="KW-1185">Reference proteome</keyword>
<accession>A0A7W5ZVT1</accession>
<dbReference type="EMBL" id="JACICY010000001">
    <property type="protein sequence ID" value="MBB3858810.1"/>
    <property type="molecule type" value="Genomic_DNA"/>
</dbReference>
<evidence type="ECO:0000313" key="1">
    <source>
        <dbReference type="EMBL" id="MBB3858810.1"/>
    </source>
</evidence>
<sequence>MYDPFSGSGTISGAGRSLVGSVNVSLSSPIGSNVVSGRFFGPGAAEVGAAFGSSRGSDNFTVGTLIGRRGTTAPVVETLSSLISTGSLRYEQFSLRVDTSGQGIGLPVSVEFNGGIESRVTLDPAAQTFDFENGYAHGPSELVTAESDGRFSVYRRTNVSTPITYRMYNQGSGNTELPLDFVSFALTDRFGLSVIPFGLRSSPLFIPVAGRATFDGVFYGDALSAGSANRYGLRGLATLTADFGALTIGGSFTAAATFQGTTTDLGRFTLANGRIGQYSPNTPNGRPDNLFSADISGTPGTIGSVSGAFFGPAVQELGATVRLVTPGSGVTLLGQGVIVAKRGAVDSTPAPPSPPAPTPLANTSFDPLTRSDTFAATVQSASAVYPGNGTSPASPKTMPLTVRYDAATQSYTVMEGGASTTFAPGDKVASNRLADTFRTSGSSGNDTVQLTPTGARGAIGTRYVAGGIWSRDAKAGGVLSVLMRSFVFGIPTTISDIPTTGTASFGVVLNGVQPISETSPPPHLSQVNGSGLFSVDWARATVSGNGAVYLRSAFSPTMPAPGSFDYTGSIANGQLSGVLTIKDAVGSGPSGPANGMFYGPGAGEIGLSYSLTSGTPIRSGVGVITGTRATTAPAFETLTSLLSDVSLGSIRTSLSIPMPSQTTSAGTPIELSGVDVGAGYDRFNIDGNFAPAEAVPAESDARFTTFRRSNSSSVDTVRVYRAGSGNTELALSYASLAVRDFVPTAAGSARVTSTHAFGLPTLASFLPRTTLFTSLTARRLSADAPFFLFVEPRREWLVRGVVGGTFRQATIAGFAPVVRLIAERNSSTVALFEYRRLAAEIGITKAF</sequence>
<dbReference type="Proteomes" id="UP000562395">
    <property type="component" value="Unassembled WGS sequence"/>
</dbReference>
<dbReference type="InterPro" id="IPR011250">
    <property type="entry name" value="OMP/PagP_B-barrel"/>
</dbReference>
<dbReference type="Gene3D" id="2.40.160.90">
    <property type="match status" value="3"/>
</dbReference>
<dbReference type="AlphaFoldDB" id="A0A7W5ZVT1"/>
<protein>
    <submittedName>
        <fullName evidence="1">Uncharacterized protein</fullName>
    </submittedName>
</protein>
<evidence type="ECO:0000313" key="2">
    <source>
        <dbReference type="Proteomes" id="UP000562395"/>
    </source>
</evidence>
<organism evidence="1 2">
    <name type="scientific">Novosphingobium hassiacum</name>
    <dbReference type="NCBI Taxonomy" id="173676"/>
    <lineage>
        <taxon>Bacteria</taxon>
        <taxon>Pseudomonadati</taxon>
        <taxon>Pseudomonadota</taxon>
        <taxon>Alphaproteobacteria</taxon>
        <taxon>Sphingomonadales</taxon>
        <taxon>Sphingomonadaceae</taxon>
        <taxon>Novosphingobium</taxon>
    </lineage>
</organism>
<dbReference type="SUPFAM" id="SSF56925">
    <property type="entry name" value="OMPA-like"/>
    <property type="match status" value="2"/>
</dbReference>
<reference evidence="1 2" key="1">
    <citation type="submission" date="2020-08" db="EMBL/GenBank/DDBJ databases">
        <title>Genomic Encyclopedia of Type Strains, Phase IV (KMG-IV): sequencing the most valuable type-strain genomes for metagenomic binning, comparative biology and taxonomic classification.</title>
        <authorList>
            <person name="Goeker M."/>
        </authorList>
    </citation>
    <scope>NUCLEOTIDE SEQUENCE [LARGE SCALE GENOMIC DNA]</scope>
    <source>
        <strain evidence="1 2">DSM 14552</strain>
    </source>
</reference>
<proteinExistence type="predicted"/>
<gene>
    <name evidence="1" type="ORF">GGQ88_000050</name>
</gene>
<dbReference type="RefSeq" id="WP_183611027.1">
    <property type="nucleotide sequence ID" value="NZ_JACICY010000001.1"/>
</dbReference>
<name>A0A7W5ZVT1_9SPHN</name>
<comment type="caution">
    <text evidence="1">The sequence shown here is derived from an EMBL/GenBank/DDBJ whole genome shotgun (WGS) entry which is preliminary data.</text>
</comment>